<keyword evidence="4" id="KW-0325">Glycoprotein</keyword>
<dbReference type="PANTHER" id="PTHR24040">
    <property type="entry name" value="LAMININ G-LIKE DOMAIN-CONTAINING PROTEIN"/>
    <property type="match status" value="1"/>
</dbReference>
<name>A0A452SRE6_URSAM</name>
<evidence type="ECO:0000256" key="3">
    <source>
        <dbReference type="ARBA" id="ARBA00023157"/>
    </source>
</evidence>
<dbReference type="Proteomes" id="UP000291022">
    <property type="component" value="Unassembled WGS sequence"/>
</dbReference>
<dbReference type="SMART" id="SM00181">
    <property type="entry name" value="EGF"/>
    <property type="match status" value="1"/>
</dbReference>
<feature type="region of interest" description="Disordered" evidence="5">
    <location>
        <begin position="223"/>
        <end position="279"/>
    </location>
</feature>
<feature type="domain" description="EGF-like" evidence="6">
    <location>
        <begin position="309"/>
        <end position="324"/>
    </location>
</feature>
<proteinExistence type="predicted"/>
<protein>
    <recommendedName>
        <fullName evidence="6">EGF-like domain-containing protein</fullName>
    </recommendedName>
</protein>
<reference evidence="7" key="3">
    <citation type="submission" date="2025-09" db="UniProtKB">
        <authorList>
            <consortium name="Ensembl"/>
        </authorList>
    </citation>
    <scope>IDENTIFICATION</scope>
</reference>
<evidence type="ECO:0000256" key="1">
    <source>
        <dbReference type="ARBA" id="ARBA00004613"/>
    </source>
</evidence>
<evidence type="ECO:0000259" key="6">
    <source>
        <dbReference type="PROSITE" id="PS01186"/>
    </source>
</evidence>
<organism evidence="7 8">
    <name type="scientific">Ursus americanus</name>
    <name type="common">American black bear</name>
    <name type="synonym">Euarctos americanus</name>
    <dbReference type="NCBI Taxonomy" id="9643"/>
    <lineage>
        <taxon>Eukaryota</taxon>
        <taxon>Metazoa</taxon>
        <taxon>Chordata</taxon>
        <taxon>Craniata</taxon>
        <taxon>Vertebrata</taxon>
        <taxon>Euteleostomi</taxon>
        <taxon>Mammalia</taxon>
        <taxon>Eutheria</taxon>
        <taxon>Laurasiatheria</taxon>
        <taxon>Carnivora</taxon>
        <taxon>Caniformia</taxon>
        <taxon>Ursidae</taxon>
        <taxon>Ursus</taxon>
    </lineage>
</organism>
<evidence type="ECO:0000256" key="4">
    <source>
        <dbReference type="ARBA" id="ARBA00023180"/>
    </source>
</evidence>
<dbReference type="GeneTree" id="ENSGT00940000157176"/>
<evidence type="ECO:0000256" key="2">
    <source>
        <dbReference type="ARBA" id="ARBA00022525"/>
    </source>
</evidence>
<evidence type="ECO:0000256" key="5">
    <source>
        <dbReference type="SAM" id="MobiDB-lite"/>
    </source>
</evidence>
<evidence type="ECO:0000313" key="8">
    <source>
        <dbReference type="Proteomes" id="UP000291022"/>
    </source>
</evidence>
<feature type="region of interest" description="Disordered" evidence="5">
    <location>
        <begin position="17"/>
        <end position="88"/>
    </location>
</feature>
<feature type="compositionally biased region" description="Low complexity" evidence="5">
    <location>
        <begin position="263"/>
        <end position="279"/>
    </location>
</feature>
<dbReference type="InterPro" id="IPR000742">
    <property type="entry name" value="EGF"/>
</dbReference>
<keyword evidence="8" id="KW-1185">Reference proteome</keyword>
<dbReference type="PROSITE" id="PS01187">
    <property type="entry name" value="EGF_CA"/>
    <property type="match status" value="1"/>
</dbReference>
<keyword evidence="2" id="KW-0964">Secreted</keyword>
<dbReference type="PROSITE" id="PS01186">
    <property type="entry name" value="EGF_2"/>
    <property type="match status" value="1"/>
</dbReference>
<dbReference type="AlphaFoldDB" id="A0A452SRE6"/>
<feature type="compositionally biased region" description="Low complexity" evidence="5">
    <location>
        <begin position="23"/>
        <end position="35"/>
    </location>
</feature>
<dbReference type="GO" id="GO:0005576">
    <property type="term" value="C:extracellular region"/>
    <property type="evidence" value="ECO:0007669"/>
    <property type="project" value="UniProtKB-SubCell"/>
</dbReference>
<dbReference type="Gene3D" id="2.10.25.10">
    <property type="entry name" value="Laminin"/>
    <property type="match status" value="1"/>
</dbReference>
<sequence>MTSWKYAAGSQLTPSYTASFVAPRSPRSSPLSTTTCVWSSSPTTQSPKRASRPTSSQKRGLLCSPLGDAPTSSNSECRKETGPPSEACQASRTLCYSGTSPWTEWDGGFSARPPPTSALPFRPALLLAGQNWCSPLPLFPLPWTGDLPRPHPSHFDGVCDISCCEVKEGPLRPAPFSCSLLVRVSVFPLVRLSSKQVMVEGAHVGQLQPPALHPPHFCSLSPQLGRSAGSAGGTTLDPTTTTTTTTMPGTPGGRKPSQPPAAPGATTQPSAPAQTRAPPCLLPADKDECSKDNGGCQQDCVNTFGSYECQCRSGFVLHDNKHDCKEGEHCWG</sequence>
<evidence type="ECO:0000313" key="7">
    <source>
        <dbReference type="Ensembl" id="ENSUAMP00000035372.1"/>
    </source>
</evidence>
<dbReference type="Ensembl" id="ENSUAMT00000039379.1">
    <property type="protein sequence ID" value="ENSUAMP00000035372.1"/>
    <property type="gene ID" value="ENSUAMG00000026863.1"/>
</dbReference>
<dbReference type="FunFam" id="2.10.25.10:FF:000022">
    <property type="entry name" value="Metalloendopeptidase"/>
    <property type="match status" value="1"/>
</dbReference>
<feature type="compositionally biased region" description="Low complexity" evidence="5">
    <location>
        <begin position="233"/>
        <end position="249"/>
    </location>
</feature>
<dbReference type="PANTHER" id="PTHR24040:SF13">
    <property type="entry name" value="FIBROPELLIN-1"/>
    <property type="match status" value="1"/>
</dbReference>
<dbReference type="CDD" id="cd00054">
    <property type="entry name" value="EGF_CA"/>
    <property type="match status" value="1"/>
</dbReference>
<dbReference type="GO" id="GO:0005509">
    <property type="term" value="F:calcium ion binding"/>
    <property type="evidence" value="ECO:0007669"/>
    <property type="project" value="InterPro"/>
</dbReference>
<feature type="compositionally biased region" description="Polar residues" evidence="5">
    <location>
        <begin position="36"/>
        <end position="58"/>
    </location>
</feature>
<reference evidence="7" key="2">
    <citation type="submission" date="2025-08" db="UniProtKB">
        <authorList>
            <consortium name="Ensembl"/>
        </authorList>
    </citation>
    <scope>IDENTIFICATION</scope>
</reference>
<dbReference type="SUPFAM" id="SSF57196">
    <property type="entry name" value="EGF/Laminin"/>
    <property type="match status" value="1"/>
</dbReference>
<accession>A0A452SRE6</accession>
<keyword evidence="3" id="KW-1015">Disulfide bond</keyword>
<dbReference type="InterPro" id="IPR001881">
    <property type="entry name" value="EGF-like_Ca-bd_dom"/>
</dbReference>
<reference evidence="8" key="1">
    <citation type="submission" date="2016-06" db="EMBL/GenBank/DDBJ databases">
        <title>De novo assembly and RNA-Seq shows season-dependent expression and editing in black bear kidneys.</title>
        <authorList>
            <person name="Korstanje R."/>
            <person name="Srivastava A."/>
            <person name="Sarsani V.K."/>
            <person name="Sheehan S.M."/>
            <person name="Seger R.L."/>
            <person name="Barter M.E."/>
            <person name="Lindqvist C."/>
            <person name="Brody L.C."/>
            <person name="Mullikin J.C."/>
        </authorList>
    </citation>
    <scope>NUCLEOTIDE SEQUENCE [LARGE SCALE GENOMIC DNA]</scope>
</reference>
<dbReference type="InterPro" id="IPR051145">
    <property type="entry name" value="GAS-SHBG-PROS"/>
</dbReference>
<dbReference type="InterPro" id="IPR018097">
    <property type="entry name" value="EGF_Ca-bd_CS"/>
</dbReference>
<dbReference type="STRING" id="9643.ENSUAMP00000035372"/>
<comment type="subcellular location">
    <subcellularLocation>
        <location evidence="1">Secreted</location>
    </subcellularLocation>
</comment>
<dbReference type="SMART" id="SM00179">
    <property type="entry name" value="EGF_CA"/>
    <property type="match status" value="1"/>
</dbReference>